<dbReference type="InterPro" id="IPR016181">
    <property type="entry name" value="Acyl_CoA_acyltransferase"/>
</dbReference>
<evidence type="ECO:0000256" key="2">
    <source>
        <dbReference type="ARBA" id="ARBA00023315"/>
    </source>
</evidence>
<evidence type="ECO:0000259" key="3">
    <source>
        <dbReference type="PROSITE" id="PS51186"/>
    </source>
</evidence>
<keyword evidence="2" id="KW-0012">Acyltransferase</keyword>
<dbReference type="Proteomes" id="UP000193719">
    <property type="component" value="Unassembled WGS sequence"/>
</dbReference>
<dbReference type="CDD" id="cd04301">
    <property type="entry name" value="NAT_SF"/>
    <property type="match status" value="1"/>
</dbReference>
<feature type="domain" description="N-acetyltransferase" evidence="3">
    <location>
        <begin position="4"/>
        <end position="176"/>
    </location>
</feature>
<sequence length="203" mass="23827">MSSIKIRKATVKDAESIQKIYKYYVEKTAITFEIKVPTVNEFRLRMEEKMNNGFQKYPYIVAEENDEVIGYAYTSPFIGREAYNWSAVTTIYLKNNAIKKGLGRRLYEVIENISKVQNITNLYACIGYPEKEDEYLTNNSKDFHEHLGYRLVGLFNKCGYKFNCWYHMVWMEKILNEHKSIPDPVIPFSELSSKKLLELGLVE</sequence>
<keyword evidence="1 4" id="KW-0808">Transferase</keyword>
<dbReference type="OrthoDB" id="2129362at2759"/>
<dbReference type="SUPFAM" id="SSF55729">
    <property type="entry name" value="Acyl-CoA N-acyltransferases (Nat)"/>
    <property type="match status" value="1"/>
</dbReference>
<name>A0A1Y1V084_9FUNG</name>
<dbReference type="PANTHER" id="PTHR43072">
    <property type="entry name" value="N-ACETYLTRANSFERASE"/>
    <property type="match status" value="1"/>
</dbReference>
<comment type="caution">
    <text evidence="4">The sequence shown here is derived from an EMBL/GenBank/DDBJ whole genome shotgun (WGS) entry which is preliminary data.</text>
</comment>
<accession>A0A1Y1V084</accession>
<dbReference type="EMBL" id="MCFH01000045">
    <property type="protein sequence ID" value="ORX44501.1"/>
    <property type="molecule type" value="Genomic_DNA"/>
</dbReference>
<keyword evidence="5" id="KW-1185">Reference proteome</keyword>
<dbReference type="PROSITE" id="PS51186">
    <property type="entry name" value="GNAT"/>
    <property type="match status" value="1"/>
</dbReference>
<evidence type="ECO:0000256" key="1">
    <source>
        <dbReference type="ARBA" id="ARBA00022679"/>
    </source>
</evidence>
<dbReference type="InterPro" id="IPR000182">
    <property type="entry name" value="GNAT_dom"/>
</dbReference>
<organism evidence="4 5">
    <name type="scientific">Piromyces finnis</name>
    <dbReference type="NCBI Taxonomy" id="1754191"/>
    <lineage>
        <taxon>Eukaryota</taxon>
        <taxon>Fungi</taxon>
        <taxon>Fungi incertae sedis</taxon>
        <taxon>Chytridiomycota</taxon>
        <taxon>Chytridiomycota incertae sedis</taxon>
        <taxon>Neocallimastigomycetes</taxon>
        <taxon>Neocallimastigales</taxon>
        <taxon>Neocallimastigaceae</taxon>
        <taxon>Piromyces</taxon>
    </lineage>
</organism>
<dbReference type="Pfam" id="PF13420">
    <property type="entry name" value="Acetyltransf_4"/>
    <property type="match status" value="1"/>
</dbReference>
<dbReference type="Gene3D" id="3.40.630.30">
    <property type="match status" value="1"/>
</dbReference>
<dbReference type="STRING" id="1754191.A0A1Y1V084"/>
<reference evidence="4 5" key="1">
    <citation type="submission" date="2016-08" db="EMBL/GenBank/DDBJ databases">
        <title>Genomes of anaerobic fungi encode conserved fungal cellulosomes for biomass hydrolysis.</title>
        <authorList>
            <consortium name="DOE Joint Genome Institute"/>
            <person name="Haitjema C.H."/>
            <person name="Gilmore S.P."/>
            <person name="Henske J.K."/>
            <person name="Solomon K.V."/>
            <person name="De Groot R."/>
            <person name="Kuo A."/>
            <person name="Mondo S.J."/>
            <person name="Salamov A.A."/>
            <person name="Labutti K."/>
            <person name="Zhao Z."/>
            <person name="Chiniquy J."/>
            <person name="Barry K."/>
            <person name="Brewer H.M."/>
            <person name="Purvine S.O."/>
            <person name="Wright A.T."/>
            <person name="Boxma B."/>
            <person name="Van Alen T."/>
            <person name="Hackstein J.H."/>
            <person name="Baker S.E."/>
            <person name="Grigoriev I.V."/>
            <person name="O'Malley M.A."/>
        </authorList>
    </citation>
    <scope>NUCLEOTIDE SEQUENCE [LARGE SCALE GENOMIC DNA]</scope>
    <source>
        <strain evidence="5">finn</strain>
    </source>
</reference>
<dbReference type="AlphaFoldDB" id="A0A1Y1V084"/>
<reference evidence="4 5" key="2">
    <citation type="submission" date="2016-08" db="EMBL/GenBank/DDBJ databases">
        <title>Pervasive Adenine N6-methylation of Active Genes in Fungi.</title>
        <authorList>
            <consortium name="DOE Joint Genome Institute"/>
            <person name="Mondo S.J."/>
            <person name="Dannebaum R.O."/>
            <person name="Kuo R.C."/>
            <person name="Labutti K."/>
            <person name="Haridas S."/>
            <person name="Kuo A."/>
            <person name="Salamov A."/>
            <person name="Ahrendt S.R."/>
            <person name="Lipzen A."/>
            <person name="Sullivan W."/>
            <person name="Andreopoulos W.B."/>
            <person name="Clum A."/>
            <person name="Lindquist E."/>
            <person name="Daum C."/>
            <person name="Ramamoorthy G.K."/>
            <person name="Gryganskyi A."/>
            <person name="Culley D."/>
            <person name="Magnuson J.K."/>
            <person name="James T.Y."/>
            <person name="O'Malley M.A."/>
            <person name="Stajich J.E."/>
            <person name="Spatafora J.W."/>
            <person name="Visel A."/>
            <person name="Grigoriev I.V."/>
        </authorList>
    </citation>
    <scope>NUCLEOTIDE SEQUENCE [LARGE SCALE GENOMIC DNA]</scope>
    <source>
        <strain evidence="5">finn</strain>
    </source>
</reference>
<dbReference type="GO" id="GO:0016747">
    <property type="term" value="F:acyltransferase activity, transferring groups other than amino-acyl groups"/>
    <property type="evidence" value="ECO:0007669"/>
    <property type="project" value="InterPro"/>
</dbReference>
<evidence type="ECO:0000313" key="5">
    <source>
        <dbReference type="Proteomes" id="UP000193719"/>
    </source>
</evidence>
<dbReference type="PANTHER" id="PTHR43072:SF23">
    <property type="entry name" value="UPF0039 PROTEIN C11D3.02C"/>
    <property type="match status" value="1"/>
</dbReference>
<gene>
    <name evidence="4" type="ORF">BCR36DRAFT_359610</name>
</gene>
<proteinExistence type="predicted"/>
<protein>
    <submittedName>
        <fullName evidence="4">Acetyltransferase, GNAT family</fullName>
    </submittedName>
</protein>
<evidence type="ECO:0000313" key="4">
    <source>
        <dbReference type="EMBL" id="ORX44501.1"/>
    </source>
</evidence>